<accession>A0ABX3NQJ9</accession>
<dbReference type="InterPro" id="IPR050807">
    <property type="entry name" value="TransReg_Diox_bact_type"/>
</dbReference>
<dbReference type="SUPFAM" id="SSF47413">
    <property type="entry name" value="lambda repressor-like DNA-binding domains"/>
    <property type="match status" value="1"/>
</dbReference>
<dbReference type="Proteomes" id="UP000192277">
    <property type="component" value="Unassembled WGS sequence"/>
</dbReference>
<keyword evidence="1" id="KW-0238">DNA-binding</keyword>
<feature type="domain" description="HTH cro/C1-type" evidence="2">
    <location>
        <begin position="8"/>
        <end position="62"/>
    </location>
</feature>
<evidence type="ECO:0000259" key="2">
    <source>
        <dbReference type="PROSITE" id="PS50943"/>
    </source>
</evidence>
<dbReference type="Pfam" id="PF01381">
    <property type="entry name" value="HTH_3"/>
    <property type="match status" value="1"/>
</dbReference>
<dbReference type="PANTHER" id="PTHR46797:SF1">
    <property type="entry name" value="METHYLPHOSPHONATE SYNTHASE"/>
    <property type="match status" value="1"/>
</dbReference>
<evidence type="ECO:0000313" key="4">
    <source>
        <dbReference type="Proteomes" id="UP000192277"/>
    </source>
</evidence>
<dbReference type="InterPro" id="IPR001387">
    <property type="entry name" value="Cro/C1-type_HTH"/>
</dbReference>
<organism evidence="3 4">
    <name type="scientific">Niastella koreensis</name>
    <dbReference type="NCBI Taxonomy" id="354356"/>
    <lineage>
        <taxon>Bacteria</taxon>
        <taxon>Pseudomonadati</taxon>
        <taxon>Bacteroidota</taxon>
        <taxon>Chitinophagia</taxon>
        <taxon>Chitinophagales</taxon>
        <taxon>Chitinophagaceae</taxon>
        <taxon>Niastella</taxon>
    </lineage>
</organism>
<sequence>MNSIGQTIETLRRKKRMKQGELAQKANITQSYLSMIESDKAEASTSTLSAIAEVLGVPYQLLVMASLSVTQISEDKKETYYKVVPLIQEMIDSYFLKKEN</sequence>
<dbReference type="CDD" id="cd00093">
    <property type="entry name" value="HTH_XRE"/>
    <property type="match status" value="1"/>
</dbReference>
<dbReference type="EMBL" id="LWBO01000038">
    <property type="protein sequence ID" value="OQP43418.1"/>
    <property type="molecule type" value="Genomic_DNA"/>
</dbReference>
<dbReference type="InterPro" id="IPR010982">
    <property type="entry name" value="Lambda_DNA-bd_dom_sf"/>
</dbReference>
<name>A0ABX3NQJ9_9BACT</name>
<evidence type="ECO:0000313" key="3">
    <source>
        <dbReference type="EMBL" id="OQP43418.1"/>
    </source>
</evidence>
<comment type="caution">
    <text evidence="3">The sequence shown here is derived from an EMBL/GenBank/DDBJ whole genome shotgun (WGS) entry which is preliminary data.</text>
</comment>
<dbReference type="PANTHER" id="PTHR46797">
    <property type="entry name" value="HTH-TYPE TRANSCRIPTIONAL REGULATOR"/>
    <property type="match status" value="1"/>
</dbReference>
<evidence type="ECO:0000256" key="1">
    <source>
        <dbReference type="ARBA" id="ARBA00023125"/>
    </source>
</evidence>
<keyword evidence="4" id="KW-1185">Reference proteome</keyword>
<dbReference type="Gene3D" id="1.10.260.40">
    <property type="entry name" value="lambda repressor-like DNA-binding domains"/>
    <property type="match status" value="1"/>
</dbReference>
<dbReference type="PROSITE" id="PS50943">
    <property type="entry name" value="HTH_CROC1"/>
    <property type="match status" value="1"/>
</dbReference>
<proteinExistence type="predicted"/>
<protein>
    <recommendedName>
        <fullName evidence="2">HTH cro/C1-type domain-containing protein</fullName>
    </recommendedName>
</protein>
<dbReference type="RefSeq" id="WP_014222273.1">
    <property type="nucleotide sequence ID" value="NZ_LWBO01000038.1"/>
</dbReference>
<dbReference type="SMART" id="SM00530">
    <property type="entry name" value="HTH_XRE"/>
    <property type="match status" value="1"/>
</dbReference>
<reference evidence="3 4" key="1">
    <citation type="submission" date="2016-04" db="EMBL/GenBank/DDBJ databases">
        <authorList>
            <person name="Chen L."/>
            <person name="Zhuang W."/>
            <person name="Wang G."/>
        </authorList>
    </citation>
    <scope>NUCLEOTIDE SEQUENCE [LARGE SCALE GENOMIC DNA]</scope>
    <source>
        <strain evidence="4">GR20</strain>
    </source>
</reference>
<gene>
    <name evidence="3" type="ORF">A4D02_35845</name>
</gene>